<feature type="region of interest" description="Disordered" evidence="2">
    <location>
        <begin position="434"/>
        <end position="470"/>
    </location>
</feature>
<dbReference type="Proteomes" id="UP001565368">
    <property type="component" value="Unassembled WGS sequence"/>
</dbReference>
<dbReference type="GeneID" id="95989253"/>
<name>A0ABR3PVL5_9TREE</name>
<dbReference type="EMBL" id="JBBXJM010000006">
    <property type="protein sequence ID" value="KAL1406506.1"/>
    <property type="molecule type" value="Genomic_DNA"/>
</dbReference>
<feature type="region of interest" description="Disordered" evidence="2">
    <location>
        <begin position="1"/>
        <end position="53"/>
    </location>
</feature>
<evidence type="ECO:0000256" key="2">
    <source>
        <dbReference type="SAM" id="MobiDB-lite"/>
    </source>
</evidence>
<feature type="compositionally biased region" description="Low complexity" evidence="2">
    <location>
        <begin position="502"/>
        <end position="532"/>
    </location>
</feature>
<evidence type="ECO:0000313" key="4">
    <source>
        <dbReference type="Proteomes" id="UP001565368"/>
    </source>
</evidence>
<feature type="coiled-coil region" evidence="1">
    <location>
        <begin position="474"/>
        <end position="501"/>
    </location>
</feature>
<evidence type="ECO:0000256" key="1">
    <source>
        <dbReference type="SAM" id="Coils"/>
    </source>
</evidence>
<accession>A0ABR3PVL5</accession>
<comment type="caution">
    <text evidence="3">The sequence shown here is derived from an EMBL/GenBank/DDBJ whole genome shotgun (WGS) entry which is preliminary data.</text>
</comment>
<feature type="compositionally biased region" description="Low complexity" evidence="2">
    <location>
        <begin position="461"/>
        <end position="470"/>
    </location>
</feature>
<organism evidence="3 4">
    <name type="scientific">Vanrija albida</name>
    <dbReference type="NCBI Taxonomy" id="181172"/>
    <lineage>
        <taxon>Eukaryota</taxon>
        <taxon>Fungi</taxon>
        <taxon>Dikarya</taxon>
        <taxon>Basidiomycota</taxon>
        <taxon>Agaricomycotina</taxon>
        <taxon>Tremellomycetes</taxon>
        <taxon>Trichosporonales</taxon>
        <taxon>Trichosporonaceae</taxon>
        <taxon>Vanrija</taxon>
    </lineage>
</organism>
<sequence length="575" mass="61262">MPLPIPSPNALLSRLGVDRRPSQADVTPFEDEPPYRVTSGSSVNGDGDDDMPGTTVVVGSVSSHREAARELSSLNSSSEPSYRLDVVRAYARAKLSRSRHPSEVAGKLESLEWAFPQYDHTFRVVREEFGLDKFDGASSGQGTRASDSNDGPINSMESLLEHLGTPAAQDPEIAHEYIRSYLGTKQVREMPRARLIDRLNRIAETERHNSPSRVRVIRAEVMKMPERRIVPVKEDTISTTVGSIHSREYLLSRLDARHLQSSGTWAHDCIRSYIMNKVKRGVSVTQIDDKLKMIEQLRRQYAKEFIDCRTEFGLPRSTVLTEADLRAAAVTSLPPTYGSPLPSGHAAAGANAQYHGAAGIPQHAYNPYGYMTAPYPIAQPAVYPVAYPGYVPAAAGLPPAPGAPPVPPPPQRAPYIAPAVTRAQDEAAAQAGEALPPYTLQDAERETAVRDEQATARRAEAAAAAAAPPPVDTTADLLARLELAEAARRDLEARLAAIEAATGANVGSSSTGAASSAGASSSAGPSTSPAVPDTDSKPQLALDIATAPTFKPGWPESSPSAASTSGARQLPSPPA</sequence>
<keyword evidence="1" id="KW-0175">Coiled coil</keyword>
<evidence type="ECO:0000313" key="3">
    <source>
        <dbReference type="EMBL" id="KAL1406506.1"/>
    </source>
</evidence>
<proteinExistence type="predicted"/>
<keyword evidence="4" id="KW-1185">Reference proteome</keyword>
<feature type="compositionally biased region" description="Polar residues" evidence="2">
    <location>
        <begin position="557"/>
        <end position="567"/>
    </location>
</feature>
<gene>
    <name evidence="3" type="ORF">Q8F55_008210</name>
</gene>
<feature type="region of interest" description="Disordered" evidence="2">
    <location>
        <begin position="502"/>
        <end position="575"/>
    </location>
</feature>
<feature type="compositionally biased region" description="Basic and acidic residues" evidence="2">
    <location>
        <begin position="442"/>
        <end position="460"/>
    </location>
</feature>
<reference evidence="3 4" key="1">
    <citation type="submission" date="2023-08" db="EMBL/GenBank/DDBJ databases">
        <title>Annotated Genome Sequence of Vanrija albida AlHP1.</title>
        <authorList>
            <person name="Herzog R."/>
        </authorList>
    </citation>
    <scope>NUCLEOTIDE SEQUENCE [LARGE SCALE GENOMIC DNA]</scope>
    <source>
        <strain evidence="3 4">AlHP1</strain>
    </source>
</reference>
<protein>
    <submittedName>
        <fullName evidence="3">Uncharacterized protein</fullName>
    </submittedName>
</protein>
<dbReference type="RefSeq" id="XP_069206450.1">
    <property type="nucleotide sequence ID" value="XM_069356609.1"/>
</dbReference>